<comment type="subunit">
    <text evidence="7">Homodimer.</text>
</comment>
<comment type="caution">
    <text evidence="8">The sequence shown here is derived from an EMBL/GenBank/DDBJ whole genome shotgun (WGS) entry which is preliminary data.</text>
</comment>
<evidence type="ECO:0000313" key="9">
    <source>
        <dbReference type="Proteomes" id="UP001589836"/>
    </source>
</evidence>
<dbReference type="InterPro" id="IPR017484">
    <property type="entry name" value="Kynurenine_formamidase_bac"/>
</dbReference>
<sequence length="207" mass="22623">MKMIDVSRRLGPDTPVWPGDTPYRYQLSWSMEETGSVNVGQVEMSVHTGTHVDAPYHFDSNGEKMIDLPLDIYMGKAIVLDVSNATEVTASLLEGFSLDGAERVLLKTDTWKEGEPFPETIPSIHPDAASYLASHGVRLLGVDVPSVDPLDSKELAAHHALHTHSIHILEGLNLEGVTPGLYELTALPLPIVEGDGSPVRAVLRYYE</sequence>
<keyword evidence="9" id="KW-1185">Reference proteome</keyword>
<feature type="binding site" evidence="7">
    <location>
        <position position="170"/>
    </location>
    <ligand>
        <name>Zn(2+)</name>
        <dbReference type="ChEBI" id="CHEBI:29105"/>
        <label>2</label>
    </ligand>
</feature>
<organism evidence="8 9">
    <name type="scientific">Pontibacillus salicampi</name>
    <dbReference type="NCBI Taxonomy" id="1449801"/>
    <lineage>
        <taxon>Bacteria</taxon>
        <taxon>Bacillati</taxon>
        <taxon>Bacillota</taxon>
        <taxon>Bacilli</taxon>
        <taxon>Bacillales</taxon>
        <taxon>Bacillaceae</taxon>
        <taxon>Pontibacillus</taxon>
    </lineage>
</organism>
<comment type="catalytic activity">
    <reaction evidence="6 7">
        <text>N-formyl-L-kynurenine + H2O = L-kynurenine + formate + H(+)</text>
        <dbReference type="Rhea" id="RHEA:13009"/>
        <dbReference type="ChEBI" id="CHEBI:15377"/>
        <dbReference type="ChEBI" id="CHEBI:15378"/>
        <dbReference type="ChEBI" id="CHEBI:15740"/>
        <dbReference type="ChEBI" id="CHEBI:57959"/>
        <dbReference type="ChEBI" id="CHEBI:58629"/>
        <dbReference type="EC" id="3.5.1.9"/>
    </reaction>
</comment>
<evidence type="ECO:0000256" key="6">
    <source>
        <dbReference type="ARBA" id="ARBA00048496"/>
    </source>
</evidence>
<evidence type="ECO:0000256" key="3">
    <source>
        <dbReference type="ARBA" id="ARBA00022801"/>
    </source>
</evidence>
<comment type="similarity">
    <text evidence="7">Belongs to the Cyclase 1 superfamily. KynB family.</text>
</comment>
<keyword evidence="4 7" id="KW-0862">Zinc</keyword>
<accession>A0ABV6LPI4</accession>
<dbReference type="EC" id="3.5.1.9" evidence="7"/>
<evidence type="ECO:0000256" key="1">
    <source>
        <dbReference type="ARBA" id="ARBA00002204"/>
    </source>
</evidence>
<feature type="binding site" evidence="7">
    <location>
        <position position="53"/>
    </location>
    <ligand>
        <name>Zn(2+)</name>
        <dbReference type="ChEBI" id="CHEBI:29105"/>
        <label>2</label>
    </ligand>
</feature>
<dbReference type="EMBL" id="JBHLTP010000010">
    <property type="protein sequence ID" value="MFC0524222.1"/>
    <property type="molecule type" value="Genomic_DNA"/>
</dbReference>
<dbReference type="InterPro" id="IPR037175">
    <property type="entry name" value="KFase_sf"/>
</dbReference>
<feature type="binding site" evidence="7">
    <location>
        <position position="158"/>
    </location>
    <ligand>
        <name>Zn(2+)</name>
        <dbReference type="ChEBI" id="CHEBI:29105"/>
        <label>2</label>
    </ligand>
</feature>
<feature type="binding site" evidence="7">
    <location>
        <position position="17"/>
    </location>
    <ligand>
        <name>substrate</name>
    </ligand>
</feature>
<feature type="binding site" evidence="7">
    <location>
        <position position="47"/>
    </location>
    <ligand>
        <name>Zn(2+)</name>
        <dbReference type="ChEBI" id="CHEBI:29105"/>
        <label>1</label>
    </ligand>
</feature>
<feature type="active site" description="Proton donor/acceptor" evidence="7">
    <location>
        <position position="57"/>
    </location>
</feature>
<evidence type="ECO:0000256" key="7">
    <source>
        <dbReference type="HAMAP-Rule" id="MF_01969"/>
    </source>
</evidence>
<keyword evidence="5 7" id="KW-0823">Tryptophan catabolism</keyword>
<dbReference type="Proteomes" id="UP001589836">
    <property type="component" value="Unassembled WGS sequence"/>
</dbReference>
<dbReference type="SUPFAM" id="SSF102198">
    <property type="entry name" value="Putative cyclase"/>
    <property type="match status" value="1"/>
</dbReference>
<dbReference type="HAMAP" id="MF_01969">
    <property type="entry name" value="KynB"/>
    <property type="match status" value="1"/>
</dbReference>
<evidence type="ECO:0000256" key="4">
    <source>
        <dbReference type="ARBA" id="ARBA00022833"/>
    </source>
</evidence>
<reference evidence="8 9" key="1">
    <citation type="submission" date="2024-09" db="EMBL/GenBank/DDBJ databases">
        <authorList>
            <person name="Sun Q."/>
            <person name="Mori K."/>
        </authorList>
    </citation>
    <scope>NUCLEOTIDE SEQUENCE [LARGE SCALE GENOMIC DNA]</scope>
    <source>
        <strain evidence="8 9">NCAIM B.02529</strain>
    </source>
</reference>
<keyword evidence="3 7" id="KW-0378">Hydrolase</keyword>
<dbReference type="RefSeq" id="WP_377347985.1">
    <property type="nucleotide sequence ID" value="NZ_JBHLTP010000010.1"/>
</dbReference>
<dbReference type="Gene3D" id="3.50.30.50">
    <property type="entry name" value="Putative cyclase"/>
    <property type="match status" value="1"/>
</dbReference>
<evidence type="ECO:0000256" key="2">
    <source>
        <dbReference type="ARBA" id="ARBA00022723"/>
    </source>
</evidence>
<dbReference type="NCBIfam" id="TIGR03035">
    <property type="entry name" value="trp_arylform"/>
    <property type="match status" value="1"/>
</dbReference>
<keyword evidence="2 7" id="KW-0479">Metal-binding</keyword>
<dbReference type="PANTHER" id="PTHR31118">
    <property type="entry name" value="CYCLASE-LIKE PROTEIN 2"/>
    <property type="match status" value="1"/>
</dbReference>
<feature type="binding site" evidence="7">
    <location>
        <position position="53"/>
    </location>
    <ligand>
        <name>Zn(2+)</name>
        <dbReference type="ChEBI" id="CHEBI:29105"/>
        <label>1</label>
    </ligand>
</feature>
<protein>
    <recommendedName>
        <fullName evidence="7">Kynurenine formamidase</fullName>
        <shortName evidence="7">KFA</shortName>
        <shortName evidence="7">KFase</shortName>
        <ecNumber evidence="7">3.5.1.9</ecNumber>
    </recommendedName>
    <alternativeName>
        <fullName evidence="7">Arylformamidase</fullName>
    </alternativeName>
    <alternativeName>
        <fullName evidence="7">N-formylkynurenine formamidase</fullName>
        <shortName evidence="7">FKF</shortName>
    </alternativeName>
</protein>
<comment type="cofactor">
    <cofactor evidence="7">
        <name>Zn(2+)</name>
        <dbReference type="ChEBI" id="CHEBI:29105"/>
    </cofactor>
    <text evidence="7">Binds 2 zinc ions per subunit.</text>
</comment>
<feature type="binding site" evidence="7">
    <location>
        <position position="51"/>
    </location>
    <ligand>
        <name>Zn(2+)</name>
        <dbReference type="ChEBI" id="CHEBI:29105"/>
        <label>1</label>
    </ligand>
</feature>
<comment type="pathway">
    <text evidence="7">Amino-acid degradation; L-tryptophan degradation via kynurenine pathway; L-kynurenine from L-tryptophan: step 2/2.</text>
</comment>
<evidence type="ECO:0000313" key="8">
    <source>
        <dbReference type="EMBL" id="MFC0524222.1"/>
    </source>
</evidence>
<name>A0ABV6LPI4_9BACI</name>
<dbReference type="GO" id="GO:0004061">
    <property type="term" value="F:arylformamidase activity"/>
    <property type="evidence" value="ECO:0007669"/>
    <property type="project" value="UniProtKB-EC"/>
</dbReference>
<dbReference type="PANTHER" id="PTHR31118:SF32">
    <property type="entry name" value="KYNURENINE FORMAMIDASE"/>
    <property type="match status" value="1"/>
</dbReference>
<comment type="function">
    <text evidence="1 7">Catalyzes the hydrolysis of N-formyl-L-kynurenine to L-kynurenine, the second step in the kynurenine pathway of tryptophan degradation.</text>
</comment>
<proteinExistence type="inferred from homology"/>
<gene>
    <name evidence="7 8" type="primary">kynB</name>
    <name evidence="8" type="ORF">ACFFGV_11665</name>
</gene>
<feature type="binding site" evidence="7">
    <location>
        <position position="170"/>
    </location>
    <ligand>
        <name>Zn(2+)</name>
        <dbReference type="ChEBI" id="CHEBI:29105"/>
        <label>1</label>
    </ligand>
</feature>
<dbReference type="Pfam" id="PF04199">
    <property type="entry name" value="Cyclase"/>
    <property type="match status" value="1"/>
</dbReference>
<evidence type="ECO:0000256" key="5">
    <source>
        <dbReference type="ARBA" id="ARBA00023079"/>
    </source>
</evidence>
<dbReference type="InterPro" id="IPR007325">
    <property type="entry name" value="KFase/CYL"/>
</dbReference>